<dbReference type="CDD" id="cd06223">
    <property type="entry name" value="PRTases_typeI"/>
    <property type="match status" value="1"/>
</dbReference>
<proteinExistence type="inferred from homology"/>
<organism evidence="2 3">
    <name type="scientific">Paraburkholderia sediminicola</name>
    <dbReference type="NCBI Taxonomy" id="458836"/>
    <lineage>
        <taxon>Bacteria</taxon>
        <taxon>Pseudomonadati</taxon>
        <taxon>Pseudomonadota</taxon>
        <taxon>Betaproteobacteria</taxon>
        <taxon>Burkholderiales</taxon>
        <taxon>Burkholderiaceae</taxon>
        <taxon>Paraburkholderia</taxon>
    </lineage>
</organism>
<evidence type="ECO:0000313" key="2">
    <source>
        <dbReference type="EMBL" id="CAB3689006.1"/>
    </source>
</evidence>
<dbReference type="InterPro" id="IPR051910">
    <property type="entry name" value="ComF/GntX_DNA_util-trans"/>
</dbReference>
<sequence length="194" mass="21510">MNVNVRAIAGNWDAGFALDKHMAHSEYIGDDEHGHARFNNTRTEIGQALYELKYNGHDFSKVEPLAEELVRHIVPLLPQIGLVIPMPASNPRARQPVTEIAQAVGRIIGQPVFENMLSKTANGQQLKDLNTKAEKQAALQGSFSLHESITNDGRWNALIIDDLYHTGASLEAACATLRGYRKIDKIFVAAVTWR</sequence>
<protein>
    <recommendedName>
        <fullName evidence="4">Amidophosphoribosyltransferase</fullName>
    </recommendedName>
</protein>
<evidence type="ECO:0000313" key="3">
    <source>
        <dbReference type="Proteomes" id="UP000494255"/>
    </source>
</evidence>
<dbReference type="EMBL" id="CADIKC010000003">
    <property type="protein sequence ID" value="CAB3689006.1"/>
    <property type="molecule type" value="Genomic_DNA"/>
</dbReference>
<evidence type="ECO:0008006" key="4">
    <source>
        <dbReference type="Google" id="ProtNLM"/>
    </source>
</evidence>
<dbReference type="PANTHER" id="PTHR47505:SF1">
    <property type="entry name" value="DNA UTILIZATION PROTEIN YHGH"/>
    <property type="match status" value="1"/>
</dbReference>
<dbReference type="Gene3D" id="3.40.50.2020">
    <property type="match status" value="1"/>
</dbReference>
<dbReference type="AlphaFoldDB" id="A0A6J5B3M4"/>
<dbReference type="InterPro" id="IPR000836">
    <property type="entry name" value="PRTase_dom"/>
</dbReference>
<accession>A0A6J5B3M4</accession>
<evidence type="ECO:0000256" key="1">
    <source>
        <dbReference type="ARBA" id="ARBA00008007"/>
    </source>
</evidence>
<gene>
    <name evidence="2" type="ORF">LMG24238_03014</name>
</gene>
<dbReference type="Proteomes" id="UP000494255">
    <property type="component" value="Unassembled WGS sequence"/>
</dbReference>
<dbReference type="InterPro" id="IPR029057">
    <property type="entry name" value="PRTase-like"/>
</dbReference>
<name>A0A6J5B3M4_9BURK</name>
<dbReference type="RefSeq" id="WP_175051137.1">
    <property type="nucleotide sequence ID" value="NZ_CADIKC010000003.1"/>
</dbReference>
<keyword evidence="3" id="KW-1185">Reference proteome</keyword>
<comment type="similarity">
    <text evidence="1">Belongs to the ComF/GntX family.</text>
</comment>
<reference evidence="2 3" key="1">
    <citation type="submission" date="2020-04" db="EMBL/GenBank/DDBJ databases">
        <authorList>
            <person name="De Canck E."/>
        </authorList>
    </citation>
    <scope>NUCLEOTIDE SEQUENCE [LARGE SCALE GENOMIC DNA]</scope>
    <source>
        <strain evidence="2 3">LMG 24238</strain>
    </source>
</reference>
<dbReference type="GeneID" id="97041643"/>
<dbReference type="PANTHER" id="PTHR47505">
    <property type="entry name" value="DNA UTILIZATION PROTEIN YHGH"/>
    <property type="match status" value="1"/>
</dbReference>
<dbReference type="SUPFAM" id="SSF53271">
    <property type="entry name" value="PRTase-like"/>
    <property type="match status" value="1"/>
</dbReference>